<sequence>MDKSGADAFVFAKANGILGKSFTAKRAYQLFNAKSLGELWTLLFKTQPPLVPEVLLSQQIEEKAFSDFITSYIKFIDAYDKPEPVLINQLLLFEGENLKEIGASLCKGEQNCPKLIDLGKYSSLNSKAWPDIKKITKGTVFSWYNKIPAIHEQQKLEFKIDIQVCRHLWDSAQSEKGEASEALLDIYRQEFIIKNIVWVLRLRLFYNMKNKDIISNLIYVTDKPGHSDPVAAPALKILDWPLDEYEPWSNWKYASLVNPHVDGQVWQIDPIWIERRNRMEINRKASKLFYQFPNDPCSIIGWYKMKNFELSCIRTAVESIRLNVNPEEAMDAVGLYDAGQPQGGVNG</sequence>
<dbReference type="GO" id="GO:0046961">
    <property type="term" value="F:proton-transporting ATPase activity, rotational mechanism"/>
    <property type="evidence" value="ECO:0007669"/>
    <property type="project" value="InterPro"/>
</dbReference>
<accession>A0A1H9JPY5</accession>
<keyword evidence="2" id="KW-1185">Reference proteome</keyword>
<evidence type="ECO:0000313" key="2">
    <source>
        <dbReference type="Proteomes" id="UP000182360"/>
    </source>
</evidence>
<gene>
    <name evidence="1" type="ORF">SAMN04487977_11437</name>
</gene>
<dbReference type="Proteomes" id="UP000182360">
    <property type="component" value="Unassembled WGS sequence"/>
</dbReference>
<name>A0A1H9JPY5_9SPIR</name>
<reference evidence="1 2" key="1">
    <citation type="submission" date="2016-10" db="EMBL/GenBank/DDBJ databases">
        <authorList>
            <person name="de Groot N.N."/>
        </authorList>
    </citation>
    <scope>NUCLEOTIDE SEQUENCE [LARGE SCALE GENOMIC DNA]</scope>
    <source>
        <strain evidence="1 2">B25</strain>
    </source>
</reference>
<dbReference type="Pfam" id="PF01992">
    <property type="entry name" value="vATP-synt_AC39"/>
    <property type="match status" value="1"/>
</dbReference>
<proteinExistence type="predicted"/>
<dbReference type="EMBL" id="FOFU01000014">
    <property type="protein sequence ID" value="SEQ88964.1"/>
    <property type="molecule type" value="Genomic_DNA"/>
</dbReference>
<protein>
    <submittedName>
        <fullName evidence="1">ATP synthase (C/AC39) subunit</fullName>
    </submittedName>
</protein>
<organism evidence="1 2">
    <name type="scientific">Treponema bryantii</name>
    <dbReference type="NCBI Taxonomy" id="163"/>
    <lineage>
        <taxon>Bacteria</taxon>
        <taxon>Pseudomonadati</taxon>
        <taxon>Spirochaetota</taxon>
        <taxon>Spirochaetia</taxon>
        <taxon>Spirochaetales</taxon>
        <taxon>Treponemataceae</taxon>
        <taxon>Treponema</taxon>
    </lineage>
</organism>
<dbReference type="STRING" id="163.SAMN04487775_103204"/>
<dbReference type="RefSeq" id="WP_074645625.1">
    <property type="nucleotide sequence ID" value="NZ_FOFU01000014.1"/>
</dbReference>
<dbReference type="OrthoDB" id="363307at2"/>
<dbReference type="AlphaFoldDB" id="A0A1H9JPY5"/>
<dbReference type="InterPro" id="IPR002843">
    <property type="entry name" value="ATPase_V0-cplx_csu/dsu"/>
</dbReference>
<evidence type="ECO:0000313" key="1">
    <source>
        <dbReference type="EMBL" id="SEQ88964.1"/>
    </source>
</evidence>